<dbReference type="SUPFAM" id="SSF52540">
    <property type="entry name" value="P-loop containing nucleoside triphosphate hydrolases"/>
    <property type="match status" value="2"/>
</dbReference>
<dbReference type="Pfam" id="PF04851">
    <property type="entry name" value="ResIII"/>
    <property type="match status" value="1"/>
</dbReference>
<dbReference type="Gene3D" id="3.40.50.300">
    <property type="entry name" value="P-loop containing nucleotide triphosphate hydrolases"/>
    <property type="match status" value="2"/>
</dbReference>
<dbReference type="Pfam" id="PF00271">
    <property type="entry name" value="Helicase_C"/>
    <property type="match status" value="1"/>
</dbReference>
<dbReference type="OrthoDB" id="11644at2157"/>
<keyword evidence="3" id="KW-1185">Reference proteome</keyword>
<sequence>MVLVIGMEPEREARKNIDRLLEAAGWKVQDHDKLDLGAGPGIAVREFTLDNGEADYLLFVDRKAVGVIEAKPEGTTLSGVAEQTQKYLNGIPKCIGQVKNPPFAYESTGVETYFRDMRDPDARSRSIFAFHRPETIREWLSDEETLRSRLKNLPPLRTEGLRDCQTEAITKLEKSFAESRPRALIQMATGSGKTFTSVSFIYRLIKHAHAKKILFLVDRSNLGRQTLREFQQYTTPDDGRKFTDLYNVQHLTSNSIDPVSKVCITTIQRLYSMLRGEAEFEEGNEERSGFDTGVTDERPKEVAYNPNIPIEEFDFIVVDECHRSIYHVWRQALLYFDAFIVGLTATPSKQTIGFFNKNLVMEYNHERAVADGVNVGYEVYRIKTEITEKGSKIEAGEYVDKRSKLTRQKRHEMLDEELVYDPNRLDRDVVAPDQIRTVIRTFRDRLFTEIFPGRKEVPKTLVFAKDDSHAEDIVNIIREEFAAGNEFCKKITYRTTGEKPEELLQSFRNSYYPRIAVTVDMISTGTDIKPLECLIFMRNVRSGVYFEQMKGRGTRTISPTDLKAVSSDAHHKTHFVIVDAVGVCERDKTDSRPLERKKSVAFKDLLYSIAVGKRDEDTITSLISRLTRLDREIGEKERKEIENVSGGVQLKTIINKLVDAIDADSQEARAKQMFKTDSPTREQLEKAKEALTDEACKPFDKPALRDTLVEVKTRSEQIIDEGSIDNLISAGFDDGAKEKARAVVTSFKEFIEANKDELTALQIIYSQPYAKRHLAFKDIKDLAEAIQKPPRNLTPERVWQAYEILERSKVKGAGAQKLLTNIISLVRFTEGQSDVLEPFPETVDSRFRKWVEEQEKLGRKFTAEQMEWLNMIKEHIGASLEISVEDLELTPFDQKGGPVRAYRVFGSELNWMLEELNEVLVA</sequence>
<dbReference type="InterPro" id="IPR027417">
    <property type="entry name" value="P-loop_NTPase"/>
</dbReference>
<accession>Q0W4T5</accession>
<dbReference type="PANTHER" id="PTHR47396:SF1">
    <property type="entry name" value="ATP-DEPENDENT HELICASE IRC3-RELATED"/>
    <property type="match status" value="1"/>
</dbReference>
<evidence type="ECO:0000259" key="1">
    <source>
        <dbReference type="PROSITE" id="PS51192"/>
    </source>
</evidence>
<organism evidence="2 3">
    <name type="scientific">Methanocella arvoryzae (strain DSM 22066 / NBRC 105507 / MRE50)</name>
    <dbReference type="NCBI Taxonomy" id="351160"/>
    <lineage>
        <taxon>Archaea</taxon>
        <taxon>Methanobacteriati</taxon>
        <taxon>Methanobacteriota</taxon>
        <taxon>Stenosarchaea group</taxon>
        <taxon>Methanomicrobia</taxon>
        <taxon>Methanocellales</taxon>
        <taxon>Methanocellaceae</taxon>
        <taxon>Methanocella</taxon>
    </lineage>
</organism>
<feature type="domain" description="Helicase ATP-binding" evidence="1">
    <location>
        <begin position="174"/>
        <end position="365"/>
    </location>
</feature>
<dbReference type="Pfam" id="PF08463">
    <property type="entry name" value="EcoEI_R_C"/>
    <property type="match status" value="1"/>
</dbReference>
<dbReference type="GO" id="GO:0120545">
    <property type="term" value="F:nucleic acid conformation isomerase activity"/>
    <property type="evidence" value="ECO:0007669"/>
    <property type="project" value="UniProtKB-ARBA"/>
</dbReference>
<dbReference type="InterPro" id="IPR014001">
    <property type="entry name" value="Helicase_ATP-bd"/>
</dbReference>
<dbReference type="InterPro" id="IPR013670">
    <property type="entry name" value="EcoEI_R_C_dom"/>
</dbReference>
<dbReference type="InterPro" id="IPR050742">
    <property type="entry name" value="Helicase_Restrict-Modif_Enz"/>
</dbReference>
<dbReference type="AlphaFoldDB" id="Q0W4T5"/>
<dbReference type="STRING" id="351160.RCIX1321"/>
<dbReference type="GO" id="GO:0005829">
    <property type="term" value="C:cytosol"/>
    <property type="evidence" value="ECO:0007669"/>
    <property type="project" value="TreeGrafter"/>
</dbReference>
<dbReference type="EC" id="3.1.21.3" evidence="2"/>
<gene>
    <name evidence="2" type="primary">hsdR-2</name>
    <name evidence="2" type="ORF">RCIX1321</name>
</gene>
<dbReference type="CDD" id="cd18032">
    <property type="entry name" value="DEXHc_RE_I_III_res"/>
    <property type="match status" value="1"/>
</dbReference>
<dbReference type="REBASE" id="13572">
    <property type="entry name" value="Mar50ORF1317P"/>
</dbReference>
<name>Q0W4T5_METAR</name>
<evidence type="ECO:0000313" key="3">
    <source>
        <dbReference type="Proteomes" id="UP000000663"/>
    </source>
</evidence>
<dbReference type="eggNOG" id="arCOG00880">
    <property type="taxonomic scope" value="Archaea"/>
</dbReference>
<proteinExistence type="predicted"/>
<dbReference type="EMBL" id="AM114193">
    <property type="protein sequence ID" value="CAJ36608.1"/>
    <property type="molecule type" value="Genomic_DNA"/>
</dbReference>
<dbReference type="InterPro" id="IPR001650">
    <property type="entry name" value="Helicase_C-like"/>
</dbReference>
<reference evidence="2 3" key="1">
    <citation type="journal article" date="2006" name="Science">
        <title>Genome of rice cluster I archaea -- the key methane producers in the rice rhizosphere.</title>
        <authorList>
            <person name="Erkel C."/>
            <person name="Kube M."/>
            <person name="Reinhardt R."/>
            <person name="Liesack W."/>
        </authorList>
    </citation>
    <scope>NUCLEOTIDE SEQUENCE [LARGE SCALE GENOMIC DNA]</scope>
    <source>
        <strain evidence="3">DSM 22066 / NBRC 105507 / MRE50</strain>
    </source>
</reference>
<dbReference type="GO" id="GO:0006304">
    <property type="term" value="P:DNA modification"/>
    <property type="evidence" value="ECO:0007669"/>
    <property type="project" value="InterPro"/>
</dbReference>
<dbReference type="GO" id="GO:0009035">
    <property type="term" value="F:type I site-specific deoxyribonuclease activity"/>
    <property type="evidence" value="ECO:0007669"/>
    <property type="project" value="UniProtKB-EC"/>
</dbReference>
<dbReference type="KEGG" id="rci:RCIX1321"/>
<dbReference type="PATRIC" id="fig|351160.9.peg.1651"/>
<dbReference type="PANTHER" id="PTHR47396">
    <property type="entry name" value="TYPE I RESTRICTION ENZYME ECOKI R PROTEIN"/>
    <property type="match status" value="1"/>
</dbReference>
<keyword evidence="2" id="KW-0378">Hydrolase</keyword>
<dbReference type="InterPro" id="IPR006935">
    <property type="entry name" value="Helicase/UvrB_N"/>
</dbReference>
<dbReference type="Gene3D" id="3.90.1570.30">
    <property type="match status" value="1"/>
</dbReference>
<dbReference type="SMART" id="SM00487">
    <property type="entry name" value="DEXDc"/>
    <property type="match status" value="1"/>
</dbReference>
<protein>
    <submittedName>
        <fullName evidence="2">Type I restriction modification system,restriction subunit</fullName>
        <ecNumber evidence="2">3.1.21.3</ecNumber>
    </submittedName>
</protein>
<dbReference type="CDD" id="cd18799">
    <property type="entry name" value="SF2_C_EcoAI-like"/>
    <property type="match status" value="1"/>
</dbReference>
<dbReference type="PROSITE" id="PS51192">
    <property type="entry name" value="HELICASE_ATP_BIND_1"/>
    <property type="match status" value="1"/>
</dbReference>
<dbReference type="Proteomes" id="UP000000663">
    <property type="component" value="Chromosome"/>
</dbReference>
<dbReference type="GO" id="GO:0003677">
    <property type="term" value="F:DNA binding"/>
    <property type="evidence" value="ECO:0007669"/>
    <property type="project" value="InterPro"/>
</dbReference>
<dbReference type="GO" id="GO:0005524">
    <property type="term" value="F:ATP binding"/>
    <property type="evidence" value="ECO:0007669"/>
    <property type="project" value="InterPro"/>
</dbReference>
<evidence type="ECO:0000313" key="2">
    <source>
        <dbReference type="EMBL" id="CAJ36608.1"/>
    </source>
</evidence>